<proteinExistence type="inferred from homology"/>
<dbReference type="FunFam" id="3.30.479.10:FF:000003">
    <property type="entry name" value="6-pyruvoyl tetrahydrobiopterin synthase"/>
    <property type="match status" value="1"/>
</dbReference>
<comment type="catalytic activity">
    <reaction evidence="9">
        <text>7,8-dihydroneopterin 3'-triphosphate = 6-pyruvoyl-5,6,7,8-tetrahydropterin + triphosphate + H(+)</text>
        <dbReference type="Rhea" id="RHEA:22048"/>
        <dbReference type="ChEBI" id="CHEBI:15378"/>
        <dbReference type="ChEBI" id="CHEBI:18036"/>
        <dbReference type="ChEBI" id="CHEBI:58462"/>
        <dbReference type="ChEBI" id="CHEBI:136564"/>
        <dbReference type="EC" id="4.2.3.12"/>
    </reaction>
</comment>
<dbReference type="InParanoid" id="A7S0L6"/>
<dbReference type="Proteomes" id="UP000001593">
    <property type="component" value="Unassembled WGS sequence"/>
</dbReference>
<dbReference type="GO" id="GO:0006729">
    <property type="term" value="P:tetrahydrobiopterin biosynthetic process"/>
    <property type="evidence" value="ECO:0007669"/>
    <property type="project" value="UniProtKB-UniPathway"/>
</dbReference>
<dbReference type="CDD" id="cd00470">
    <property type="entry name" value="PTPS"/>
    <property type="match status" value="1"/>
</dbReference>
<dbReference type="InterPro" id="IPR022469">
    <property type="entry name" value="PTPS_His_AS"/>
</dbReference>
<dbReference type="PROSITE" id="PS00988">
    <property type="entry name" value="PTPS_2"/>
    <property type="match status" value="1"/>
</dbReference>
<dbReference type="InterPro" id="IPR022470">
    <property type="entry name" value="PTPS_Cys_AS"/>
</dbReference>
<dbReference type="STRING" id="45351.A7S0L6"/>
<dbReference type="GO" id="GO:0003874">
    <property type="term" value="F:6-pyruvoyltetrahydropterin synthase activity"/>
    <property type="evidence" value="ECO:0007669"/>
    <property type="project" value="UniProtKB-EC"/>
</dbReference>
<evidence type="ECO:0000256" key="6">
    <source>
        <dbReference type="ARBA" id="ARBA00022833"/>
    </source>
</evidence>
<dbReference type="HOGENOM" id="CLU_111016_2_0_1"/>
<dbReference type="InterPro" id="IPR038418">
    <property type="entry name" value="6-PTP_synth/QueD_sf"/>
</dbReference>
<comment type="pathway">
    <text evidence="1 9">Cofactor biosynthesis; tetrahydrobiopterin biosynthesis; tetrahydrobiopterin from 7,8-dihydroneopterin triphosphate: step 1/3.</text>
</comment>
<evidence type="ECO:0000256" key="2">
    <source>
        <dbReference type="ARBA" id="ARBA00009164"/>
    </source>
</evidence>
<feature type="active site" description="Charge relay system" evidence="10">
    <location>
        <position position="86"/>
    </location>
</feature>
<keyword evidence="5 9" id="KW-0479">Metal-binding</keyword>
<feature type="binding site" evidence="11">
    <location>
        <position position="46"/>
    </location>
    <ligand>
        <name>Zn(2+)</name>
        <dbReference type="ChEBI" id="CHEBI:29105"/>
    </ligand>
</feature>
<evidence type="ECO:0000256" key="4">
    <source>
        <dbReference type="ARBA" id="ARBA00015587"/>
    </source>
</evidence>
<dbReference type="PROSITE" id="PS00987">
    <property type="entry name" value="PTPS_1"/>
    <property type="match status" value="1"/>
</dbReference>
<dbReference type="AlphaFoldDB" id="A7S0L6"/>
<keyword evidence="8 9" id="KW-0456">Lyase</keyword>
<name>A7S0L6_NEMVE</name>
<keyword evidence="6 9" id="KW-0862">Zinc</keyword>
<evidence type="ECO:0000256" key="1">
    <source>
        <dbReference type="ARBA" id="ARBA00005126"/>
    </source>
</evidence>
<dbReference type="OMA" id="HFNAAHK"/>
<evidence type="ECO:0000256" key="11">
    <source>
        <dbReference type="PIRSR" id="PIRSR006113-2"/>
    </source>
</evidence>
<evidence type="ECO:0000313" key="12">
    <source>
        <dbReference type="EMBL" id="EDO42759.1"/>
    </source>
</evidence>
<feature type="binding site" evidence="11">
    <location>
        <position position="48"/>
    </location>
    <ligand>
        <name>Zn(2+)</name>
        <dbReference type="ChEBI" id="CHEBI:29105"/>
    </ligand>
</feature>
<feature type="binding site" evidence="11">
    <location>
        <position position="21"/>
    </location>
    <ligand>
        <name>Zn(2+)</name>
        <dbReference type="ChEBI" id="CHEBI:29105"/>
    </ligand>
</feature>
<dbReference type="EMBL" id="DS469561">
    <property type="protein sequence ID" value="EDO42759.1"/>
    <property type="molecule type" value="Genomic_DNA"/>
</dbReference>
<evidence type="ECO:0000313" key="13">
    <source>
        <dbReference type="Proteomes" id="UP000001593"/>
    </source>
</evidence>
<evidence type="ECO:0000256" key="10">
    <source>
        <dbReference type="PIRSR" id="PIRSR006113-1"/>
    </source>
</evidence>
<dbReference type="SUPFAM" id="SSF55620">
    <property type="entry name" value="Tetrahydrobiopterin biosynthesis enzymes-like"/>
    <property type="match status" value="1"/>
</dbReference>
<dbReference type="UniPathway" id="UPA00849">
    <property type="reaction ID" value="UER00819"/>
</dbReference>
<protein>
    <recommendedName>
        <fullName evidence="4 9">6-pyruvoyl tetrahydrobiopterin synthase</fullName>
        <shortName evidence="9">PTP synthase</shortName>
        <shortName evidence="9">PTPS</shortName>
        <ecNumber evidence="3 9">4.2.3.12</ecNumber>
    </recommendedName>
</protein>
<dbReference type="EC" id="4.2.3.12" evidence="3 9"/>
<feature type="active site" description="Proton acceptor" evidence="10">
    <location>
        <position position="40"/>
    </location>
</feature>
<comment type="similarity">
    <text evidence="2 9">Belongs to the PTPS family.</text>
</comment>
<keyword evidence="13" id="KW-1185">Reference proteome</keyword>
<reference evidence="12 13" key="1">
    <citation type="journal article" date="2007" name="Science">
        <title>Sea anemone genome reveals ancestral eumetazoan gene repertoire and genomic organization.</title>
        <authorList>
            <person name="Putnam N.H."/>
            <person name="Srivastava M."/>
            <person name="Hellsten U."/>
            <person name="Dirks B."/>
            <person name="Chapman J."/>
            <person name="Salamov A."/>
            <person name="Terry A."/>
            <person name="Shapiro H."/>
            <person name="Lindquist E."/>
            <person name="Kapitonov V.V."/>
            <person name="Jurka J."/>
            <person name="Genikhovich G."/>
            <person name="Grigoriev I.V."/>
            <person name="Lucas S.M."/>
            <person name="Steele R.E."/>
            <person name="Finnerty J.R."/>
            <person name="Technau U."/>
            <person name="Martindale M.Q."/>
            <person name="Rokhsar D.S."/>
        </authorList>
    </citation>
    <scope>NUCLEOTIDE SEQUENCE [LARGE SCALE GENOMIC DNA]</scope>
    <source>
        <strain evidence="13">CH2 X CH6</strain>
    </source>
</reference>
<dbReference type="PhylomeDB" id="A7S0L6"/>
<keyword evidence="7 9" id="KW-0783">Tetrahydrobiopterin biosynthesis</keyword>
<evidence type="ECO:0000256" key="3">
    <source>
        <dbReference type="ARBA" id="ARBA00013100"/>
    </source>
</evidence>
<dbReference type="Pfam" id="PF01242">
    <property type="entry name" value="PTPS"/>
    <property type="match status" value="1"/>
</dbReference>
<organism evidence="12 13">
    <name type="scientific">Nematostella vectensis</name>
    <name type="common">Starlet sea anemone</name>
    <dbReference type="NCBI Taxonomy" id="45351"/>
    <lineage>
        <taxon>Eukaryota</taxon>
        <taxon>Metazoa</taxon>
        <taxon>Cnidaria</taxon>
        <taxon>Anthozoa</taxon>
        <taxon>Hexacorallia</taxon>
        <taxon>Actiniaria</taxon>
        <taxon>Edwardsiidae</taxon>
        <taxon>Nematostella</taxon>
    </lineage>
</organism>
<dbReference type="GO" id="GO:0046872">
    <property type="term" value="F:metal ion binding"/>
    <property type="evidence" value="ECO:0007669"/>
    <property type="project" value="UniProtKB-KW"/>
</dbReference>
<evidence type="ECO:0000256" key="7">
    <source>
        <dbReference type="ARBA" id="ARBA00023007"/>
    </source>
</evidence>
<sequence>MACNKRPFVYITRSETFSACHRLHSTKLTDQQNIELFGKCNNKNGHGHNYKVEVTVASTVDEDTGMVMNLVALKGKIEEVLSELDHKNLDLDVEYFQTVVSTAENIAVYIYNQLNRGLPDGILYEVRVHETDKNVAFYRGQIKETLN</sequence>
<dbReference type="InterPro" id="IPR007115">
    <property type="entry name" value="6-PTP_synth/QueD"/>
</dbReference>
<evidence type="ECO:0000256" key="5">
    <source>
        <dbReference type="ARBA" id="ARBA00022723"/>
    </source>
</evidence>
<dbReference type="PANTHER" id="PTHR12589:SF7">
    <property type="entry name" value="6-PYRUVOYL TETRAHYDROBIOPTERIN SYNTHASE"/>
    <property type="match status" value="1"/>
</dbReference>
<dbReference type="GO" id="GO:0005739">
    <property type="term" value="C:mitochondrion"/>
    <property type="evidence" value="ECO:0000318"/>
    <property type="project" value="GO_Central"/>
</dbReference>
<comment type="cofactor">
    <cofactor evidence="9 11">
        <name>Zn(2+)</name>
        <dbReference type="ChEBI" id="CHEBI:29105"/>
    </cofactor>
    <text evidence="9 11">Binds 1 zinc ion per subunit.</text>
</comment>
<dbReference type="PIRSF" id="PIRSF006113">
    <property type="entry name" value="PTP_synth"/>
    <property type="match status" value="1"/>
</dbReference>
<dbReference type="eggNOG" id="KOG4105">
    <property type="taxonomic scope" value="Eukaryota"/>
</dbReference>
<evidence type="ECO:0000256" key="8">
    <source>
        <dbReference type="ARBA" id="ARBA00023239"/>
    </source>
</evidence>
<evidence type="ECO:0000256" key="9">
    <source>
        <dbReference type="PIRNR" id="PIRNR006113"/>
    </source>
</evidence>
<accession>A7S0L6</accession>
<dbReference type="Gene3D" id="3.30.479.10">
    <property type="entry name" value="6-pyruvoyl tetrahydropterin synthase/QueD"/>
    <property type="match status" value="1"/>
</dbReference>
<dbReference type="PANTHER" id="PTHR12589">
    <property type="entry name" value="PYRUVOYL TETRAHYDROBIOPTERIN SYNTHASE"/>
    <property type="match status" value="1"/>
</dbReference>
<gene>
    <name evidence="12" type="ORF">NEMVEDRAFT_v1g242015</name>
</gene>
<feature type="active site" description="Charge relay system" evidence="10">
    <location>
        <position position="130"/>
    </location>
</feature>